<evidence type="ECO:0008006" key="3">
    <source>
        <dbReference type="Google" id="ProtNLM"/>
    </source>
</evidence>
<dbReference type="EMBL" id="AYZF01000013">
    <property type="protein sequence ID" value="KRN06009.1"/>
    <property type="molecule type" value="Genomic_DNA"/>
</dbReference>
<proteinExistence type="predicted"/>
<name>A0A023CVL1_9LACO</name>
<keyword evidence="2" id="KW-1185">Reference proteome</keyword>
<evidence type="ECO:0000313" key="1">
    <source>
        <dbReference type="EMBL" id="KRN06009.1"/>
    </source>
</evidence>
<comment type="caution">
    <text evidence="1">The sequence shown here is derived from an EMBL/GenBank/DDBJ whole genome shotgun (WGS) entry which is preliminary data.</text>
</comment>
<evidence type="ECO:0000313" key="2">
    <source>
        <dbReference type="Proteomes" id="UP000050961"/>
    </source>
</evidence>
<protein>
    <recommendedName>
        <fullName evidence="3">Monooxygenase</fullName>
    </recommendedName>
</protein>
<dbReference type="STRING" id="1423806.FD15_GL001195"/>
<dbReference type="PATRIC" id="fig|1423806.3.peg.1216"/>
<gene>
    <name evidence="1" type="ORF">FD15_GL001195</name>
</gene>
<reference evidence="1 2" key="1">
    <citation type="journal article" date="2015" name="Genome Announc.">
        <title>Expanding the biotechnology potential of lactobacilli through comparative genomics of 213 strains and associated genera.</title>
        <authorList>
            <person name="Sun Z."/>
            <person name="Harris H.M."/>
            <person name="McCann A."/>
            <person name="Guo C."/>
            <person name="Argimon S."/>
            <person name="Zhang W."/>
            <person name="Yang X."/>
            <person name="Jeffery I.B."/>
            <person name="Cooney J.C."/>
            <person name="Kagawa T.F."/>
            <person name="Liu W."/>
            <person name="Song Y."/>
            <person name="Salvetti E."/>
            <person name="Wrobel A."/>
            <person name="Rasinkangas P."/>
            <person name="Parkhill J."/>
            <person name="Rea M.C."/>
            <person name="O'Sullivan O."/>
            <person name="Ritari J."/>
            <person name="Douillard F.P."/>
            <person name="Paul Ross R."/>
            <person name="Yang R."/>
            <person name="Briner A.E."/>
            <person name="Felis G.E."/>
            <person name="de Vos W.M."/>
            <person name="Barrangou R."/>
            <person name="Klaenhammer T.R."/>
            <person name="Caufield P.W."/>
            <person name="Cui Y."/>
            <person name="Zhang H."/>
            <person name="O'Toole P.W."/>
        </authorList>
    </citation>
    <scope>NUCLEOTIDE SEQUENCE [LARGE SCALE GENOMIC DNA]</scope>
    <source>
        <strain evidence="1 2">DSM 21376</strain>
    </source>
</reference>
<accession>A0A023CVL1</accession>
<organism evidence="1 2">
    <name type="scientific">Liquorilactobacillus sucicola DSM 21376 = JCM 15457</name>
    <dbReference type="NCBI Taxonomy" id="1423806"/>
    <lineage>
        <taxon>Bacteria</taxon>
        <taxon>Bacillati</taxon>
        <taxon>Bacillota</taxon>
        <taxon>Bacilli</taxon>
        <taxon>Lactobacillales</taxon>
        <taxon>Lactobacillaceae</taxon>
        <taxon>Liquorilactobacillus</taxon>
    </lineage>
</organism>
<dbReference type="Gene3D" id="3.30.70.100">
    <property type="match status" value="1"/>
</dbReference>
<dbReference type="OrthoDB" id="2294650at2"/>
<dbReference type="RefSeq" id="WP_034987791.1">
    <property type="nucleotide sequence ID" value="NZ_AYZF01000013.1"/>
</dbReference>
<sequence>MKTLHLTFGTNAVISQLRKKNKNLKLIQLYPVSKDESDILLALSAGETPFHGGISFKILSGTFLKKANYYFVFSYLTLNSDEQKIFVPLFEHSNNSNFILARSLNHNFNYLLLSAWPSQNAFLAWSNAGPLLFNQKYLKDSKYQAHTAVYQSKTNSF</sequence>
<dbReference type="AlphaFoldDB" id="A0A023CVL1"/>
<dbReference type="Proteomes" id="UP000050961">
    <property type="component" value="Unassembled WGS sequence"/>
</dbReference>